<dbReference type="Pfam" id="PF25461">
    <property type="entry name" value="Beta-barrel_SelB"/>
    <property type="match status" value="1"/>
</dbReference>
<dbReference type="PANTHER" id="PTHR43721:SF22">
    <property type="entry name" value="ELONGATION FACTOR TU, MITOCHONDRIAL"/>
    <property type="match status" value="1"/>
</dbReference>
<dbReference type="PROSITE" id="PS51722">
    <property type="entry name" value="G_TR_2"/>
    <property type="match status" value="1"/>
</dbReference>
<dbReference type="NCBIfam" id="TIGR00475">
    <property type="entry name" value="selB"/>
    <property type="match status" value="1"/>
</dbReference>
<dbReference type="InterPro" id="IPR015191">
    <property type="entry name" value="SelB_WHD4"/>
</dbReference>
<name>A0A9D1SUW9_9FIRM</name>
<evidence type="ECO:0000256" key="2">
    <source>
        <dbReference type="ARBA" id="ARBA00015953"/>
    </source>
</evidence>
<dbReference type="Pfam" id="PF03144">
    <property type="entry name" value="GTP_EFTU_D2"/>
    <property type="match status" value="1"/>
</dbReference>
<dbReference type="InterPro" id="IPR009000">
    <property type="entry name" value="Transl_B-barrel_sf"/>
</dbReference>
<dbReference type="GO" id="GO:0005525">
    <property type="term" value="F:GTP binding"/>
    <property type="evidence" value="ECO:0007669"/>
    <property type="project" value="UniProtKB-KW"/>
</dbReference>
<evidence type="ECO:0000313" key="10">
    <source>
        <dbReference type="EMBL" id="HIU96638.1"/>
    </source>
</evidence>
<dbReference type="SUPFAM" id="SSF46785">
    <property type="entry name" value="Winged helix' DNA-binding domain"/>
    <property type="match status" value="1"/>
</dbReference>
<dbReference type="PANTHER" id="PTHR43721">
    <property type="entry name" value="ELONGATION FACTOR TU-RELATED"/>
    <property type="match status" value="1"/>
</dbReference>
<keyword evidence="10" id="KW-0251">Elongation factor</keyword>
<comment type="function">
    <text evidence="7">Translation factor necessary for the incorporation of selenocysteine into proteins. It probably replaces EF-Tu for the insertion of selenocysteine directed by the UGA codon. SelB binds GTP and GDP.</text>
</comment>
<dbReference type="Pfam" id="PF09106">
    <property type="entry name" value="WHD_2nd_SelB"/>
    <property type="match status" value="1"/>
</dbReference>
<dbReference type="SUPFAM" id="SSF50465">
    <property type="entry name" value="EF-Tu/eEF-1alpha/eIF2-gamma C-terminal domain"/>
    <property type="match status" value="1"/>
</dbReference>
<gene>
    <name evidence="10" type="primary">selB</name>
    <name evidence="10" type="ORF">IAD25_08055</name>
</gene>
<comment type="subcellular location">
    <subcellularLocation>
        <location evidence="1">Cytoplasm</location>
    </subcellularLocation>
</comment>
<evidence type="ECO:0000256" key="1">
    <source>
        <dbReference type="ARBA" id="ARBA00004496"/>
    </source>
</evidence>
<evidence type="ECO:0000256" key="5">
    <source>
        <dbReference type="ARBA" id="ARBA00022917"/>
    </source>
</evidence>
<keyword evidence="5" id="KW-0648">Protein biosynthesis</keyword>
<dbReference type="InterPro" id="IPR036390">
    <property type="entry name" value="WH_DNA-bd_sf"/>
</dbReference>
<protein>
    <recommendedName>
        <fullName evidence="2">Selenocysteine-specific elongation factor</fullName>
    </recommendedName>
    <alternativeName>
        <fullName evidence="8">SelB translation factor</fullName>
    </alternativeName>
</protein>
<dbReference type="PROSITE" id="PS00301">
    <property type="entry name" value="G_TR_1"/>
    <property type="match status" value="1"/>
</dbReference>
<dbReference type="InterPro" id="IPR009001">
    <property type="entry name" value="Transl_elong_EF1A/Init_IF2_C"/>
</dbReference>
<dbReference type="InterPro" id="IPR050055">
    <property type="entry name" value="EF-Tu_GTPase"/>
</dbReference>
<dbReference type="Pfam" id="PF09107">
    <property type="entry name" value="WHD_3rd_SelB"/>
    <property type="match status" value="1"/>
</dbReference>
<dbReference type="InterPro" id="IPR057335">
    <property type="entry name" value="Beta-barrel_SelB"/>
</dbReference>
<proteinExistence type="predicted"/>
<keyword evidence="6" id="KW-0342">GTP-binding</keyword>
<dbReference type="InterPro" id="IPR004535">
    <property type="entry name" value="Transl_elong_SelB"/>
</dbReference>
<feature type="non-terminal residue" evidence="10">
    <location>
        <position position="615"/>
    </location>
</feature>
<evidence type="ECO:0000256" key="8">
    <source>
        <dbReference type="ARBA" id="ARBA00031615"/>
    </source>
</evidence>
<dbReference type="GO" id="GO:0001514">
    <property type="term" value="P:selenocysteine incorporation"/>
    <property type="evidence" value="ECO:0007669"/>
    <property type="project" value="InterPro"/>
</dbReference>
<comment type="caution">
    <text evidence="10">The sequence shown here is derived from an EMBL/GenBank/DDBJ whole genome shotgun (WGS) entry which is preliminary data.</text>
</comment>
<dbReference type="NCBIfam" id="TIGR00231">
    <property type="entry name" value="small_GTP"/>
    <property type="match status" value="1"/>
</dbReference>
<organism evidence="10 11">
    <name type="scientific">Candidatus Allocopromorpha excrementipullorum</name>
    <dbReference type="NCBI Taxonomy" id="2840743"/>
    <lineage>
        <taxon>Bacteria</taxon>
        <taxon>Bacillati</taxon>
        <taxon>Bacillota</taxon>
        <taxon>Clostridia</taxon>
        <taxon>Eubacteriales</taxon>
        <taxon>Eubacteriaceae</taxon>
        <taxon>Eubacteriaceae incertae sedis</taxon>
        <taxon>Candidatus Allocopromorpha</taxon>
    </lineage>
</organism>
<dbReference type="GO" id="GO:0003924">
    <property type="term" value="F:GTPase activity"/>
    <property type="evidence" value="ECO:0007669"/>
    <property type="project" value="InterPro"/>
</dbReference>
<dbReference type="CDD" id="cd15491">
    <property type="entry name" value="selB_III"/>
    <property type="match status" value="1"/>
</dbReference>
<dbReference type="CDD" id="cd04171">
    <property type="entry name" value="SelB"/>
    <property type="match status" value="1"/>
</dbReference>
<dbReference type="Proteomes" id="UP000824130">
    <property type="component" value="Unassembled WGS sequence"/>
</dbReference>
<dbReference type="GO" id="GO:0003746">
    <property type="term" value="F:translation elongation factor activity"/>
    <property type="evidence" value="ECO:0007669"/>
    <property type="project" value="UniProtKB-KW"/>
</dbReference>
<dbReference type="Pfam" id="PF00009">
    <property type="entry name" value="GTP_EFTU"/>
    <property type="match status" value="1"/>
</dbReference>
<dbReference type="Gene3D" id="2.40.30.10">
    <property type="entry name" value="Translation factors"/>
    <property type="match status" value="1"/>
</dbReference>
<dbReference type="InterPro" id="IPR015190">
    <property type="entry name" value="Elong_fac_SelB-wing-hlx_typ-2"/>
</dbReference>
<evidence type="ECO:0000256" key="7">
    <source>
        <dbReference type="ARBA" id="ARBA00025526"/>
    </source>
</evidence>
<dbReference type="GO" id="GO:0005829">
    <property type="term" value="C:cytosol"/>
    <property type="evidence" value="ECO:0007669"/>
    <property type="project" value="TreeGrafter"/>
</dbReference>
<dbReference type="Gene3D" id="1.10.10.2770">
    <property type="match status" value="1"/>
</dbReference>
<reference evidence="10" key="2">
    <citation type="journal article" date="2021" name="PeerJ">
        <title>Extensive microbial diversity within the chicken gut microbiome revealed by metagenomics and culture.</title>
        <authorList>
            <person name="Gilroy R."/>
            <person name="Ravi A."/>
            <person name="Getino M."/>
            <person name="Pursley I."/>
            <person name="Horton D.L."/>
            <person name="Alikhan N.F."/>
            <person name="Baker D."/>
            <person name="Gharbi K."/>
            <person name="Hall N."/>
            <person name="Watson M."/>
            <person name="Adriaenssens E.M."/>
            <person name="Foster-Nyarko E."/>
            <person name="Jarju S."/>
            <person name="Secka A."/>
            <person name="Antonio M."/>
            <person name="Oren A."/>
            <person name="Chaudhuri R.R."/>
            <person name="La Ragione R."/>
            <person name="Hildebrand F."/>
            <person name="Pallen M.J."/>
        </authorList>
    </citation>
    <scope>NUCLEOTIDE SEQUENCE</scope>
    <source>
        <strain evidence="10">ChiSjej4B22-8349</strain>
    </source>
</reference>
<evidence type="ECO:0000259" key="9">
    <source>
        <dbReference type="PROSITE" id="PS51722"/>
    </source>
</evidence>
<dbReference type="AlphaFoldDB" id="A0A9D1SUW9"/>
<dbReference type="InterPro" id="IPR000795">
    <property type="entry name" value="T_Tr_GTP-bd_dom"/>
</dbReference>
<dbReference type="InterPro" id="IPR005225">
    <property type="entry name" value="Small_GTP-bd"/>
</dbReference>
<dbReference type="Gene3D" id="3.40.50.300">
    <property type="entry name" value="P-loop containing nucleotide triphosphate hydrolases"/>
    <property type="match status" value="1"/>
</dbReference>
<dbReference type="SUPFAM" id="SSF52540">
    <property type="entry name" value="P-loop containing nucleoside triphosphate hydrolases"/>
    <property type="match status" value="1"/>
</dbReference>
<dbReference type="CDD" id="cd03696">
    <property type="entry name" value="SelB_II"/>
    <property type="match status" value="1"/>
</dbReference>
<evidence type="ECO:0000256" key="4">
    <source>
        <dbReference type="ARBA" id="ARBA00022741"/>
    </source>
</evidence>
<dbReference type="InterPro" id="IPR004161">
    <property type="entry name" value="EFTu-like_2"/>
</dbReference>
<keyword evidence="3" id="KW-0963">Cytoplasm</keyword>
<evidence type="ECO:0000313" key="11">
    <source>
        <dbReference type="Proteomes" id="UP000824130"/>
    </source>
</evidence>
<accession>A0A9D1SUW9</accession>
<dbReference type="SUPFAM" id="SSF50447">
    <property type="entry name" value="Translation proteins"/>
    <property type="match status" value="1"/>
</dbReference>
<dbReference type="InterPro" id="IPR031157">
    <property type="entry name" value="G_TR_CS"/>
</dbReference>
<dbReference type="InterPro" id="IPR027417">
    <property type="entry name" value="P-loop_NTPase"/>
</dbReference>
<feature type="domain" description="Tr-type G" evidence="9">
    <location>
        <begin position="1"/>
        <end position="174"/>
    </location>
</feature>
<evidence type="ECO:0000256" key="6">
    <source>
        <dbReference type="ARBA" id="ARBA00023134"/>
    </source>
</evidence>
<dbReference type="EMBL" id="DVOB01000169">
    <property type="protein sequence ID" value="HIU96638.1"/>
    <property type="molecule type" value="Genomic_DNA"/>
</dbReference>
<reference evidence="10" key="1">
    <citation type="submission" date="2020-10" db="EMBL/GenBank/DDBJ databases">
        <authorList>
            <person name="Gilroy R."/>
        </authorList>
    </citation>
    <scope>NUCLEOTIDE SEQUENCE</scope>
    <source>
        <strain evidence="10">ChiSjej4B22-8349</strain>
    </source>
</reference>
<keyword evidence="4" id="KW-0547">Nucleotide-binding</keyword>
<sequence>MKNVIVGTAGHIDHGKTCLIKALTDIDTDRLKEEKQRGITIELGFADMPNDREMDIGIIDVPGHEKFVRHMLAGIGGIDIVLLIVAADEGFMPQTREHFEILKMLDIRKGIVVVTKKDLVDEEWLEVVREDIRDNVEGTFLEAAPVFEVSSYTGEGIDKLKEMILDMAETCEDRRTDRELMRMPIDRVFTISGFGTVITGTMMEGSVRAGDEVMIYPSERKARVRNVQVHGQNVEHADAGQRTAVNLGGIKREEIARGNVMARADSLENTRMIDVRIDMFDNTGRLLKNGSRVHFYCGSMEALCKVVILDGEAIGHGESCYAQLRFEENIAVRRGDRFILRFYSPMETIGGGRVLDPSAEKKKRFDDGALTALRRYDEGSGRDVLLQMFLEASFRLEDMSHVMKKAGGCRAEFERMTEELAESGELVKIGDSLAVHRDYLEDAEKRTEDMMNRYHADNPISAGMPKGEFREKLGSLLGTDDARKVELMAGYLLRRGIVEEKNGTIMLKGFTVTYDEAQQKMAESISGLYEKAGIEPPTDDEASAEFRDRKLARKLIDSMCASGTLTRLNHQYCIFSGTLDRALAVLRDTIISQGSISLAQYRDTTGTSRKYAVMI</sequence>
<evidence type="ECO:0000256" key="3">
    <source>
        <dbReference type="ARBA" id="ARBA00022490"/>
    </source>
</evidence>
<dbReference type="GO" id="GO:0003723">
    <property type="term" value="F:RNA binding"/>
    <property type="evidence" value="ECO:0007669"/>
    <property type="project" value="InterPro"/>
</dbReference>